<proteinExistence type="predicted"/>
<sequence>MSCFWLSLIFGRRSIPVSTAGLRRNRSSVGRITYGYCSLSNKNRNRVGDNINPFPFFTTPNMPLGIMANGKVFSSAPQGQWEGYWRQLEAAGCPLETGD</sequence>
<evidence type="ECO:0000313" key="1">
    <source>
        <dbReference type="EMBL" id="KAK4014160.1"/>
    </source>
</evidence>
<dbReference type="Proteomes" id="UP001234178">
    <property type="component" value="Unassembled WGS sequence"/>
</dbReference>
<name>A0ABQ9ZMI2_9CRUS</name>
<evidence type="ECO:0000313" key="2">
    <source>
        <dbReference type="Proteomes" id="UP001234178"/>
    </source>
</evidence>
<comment type="caution">
    <text evidence="1">The sequence shown here is derived from an EMBL/GenBank/DDBJ whole genome shotgun (WGS) entry which is preliminary data.</text>
</comment>
<dbReference type="EMBL" id="JAOYFB010000004">
    <property type="protein sequence ID" value="KAK4014160.1"/>
    <property type="molecule type" value="Genomic_DNA"/>
</dbReference>
<accession>A0ABQ9ZMI2</accession>
<protein>
    <submittedName>
        <fullName evidence="1">Uncharacterized protein</fullName>
    </submittedName>
</protein>
<keyword evidence="2" id="KW-1185">Reference proteome</keyword>
<organism evidence="1 2">
    <name type="scientific">Daphnia magna</name>
    <dbReference type="NCBI Taxonomy" id="35525"/>
    <lineage>
        <taxon>Eukaryota</taxon>
        <taxon>Metazoa</taxon>
        <taxon>Ecdysozoa</taxon>
        <taxon>Arthropoda</taxon>
        <taxon>Crustacea</taxon>
        <taxon>Branchiopoda</taxon>
        <taxon>Diplostraca</taxon>
        <taxon>Cladocera</taxon>
        <taxon>Anomopoda</taxon>
        <taxon>Daphniidae</taxon>
        <taxon>Daphnia</taxon>
    </lineage>
</organism>
<reference evidence="1 2" key="1">
    <citation type="journal article" date="2023" name="Nucleic Acids Res.">
        <title>The hologenome of Daphnia magna reveals possible DNA methylation and microbiome-mediated evolution of the host genome.</title>
        <authorList>
            <person name="Chaturvedi A."/>
            <person name="Li X."/>
            <person name="Dhandapani V."/>
            <person name="Marshall H."/>
            <person name="Kissane S."/>
            <person name="Cuenca-Cambronero M."/>
            <person name="Asole G."/>
            <person name="Calvet F."/>
            <person name="Ruiz-Romero M."/>
            <person name="Marangio P."/>
            <person name="Guigo R."/>
            <person name="Rago D."/>
            <person name="Mirbahai L."/>
            <person name="Eastwood N."/>
            <person name="Colbourne J.K."/>
            <person name="Zhou J."/>
            <person name="Mallon E."/>
            <person name="Orsini L."/>
        </authorList>
    </citation>
    <scope>NUCLEOTIDE SEQUENCE [LARGE SCALE GENOMIC DNA]</scope>
    <source>
        <strain evidence="1">LRV0_1</strain>
    </source>
</reference>
<gene>
    <name evidence="1" type="ORF">OUZ56_026697</name>
</gene>